<gene>
    <name evidence="2" type="ORF">PIB30_079694</name>
</gene>
<sequence>MRTCNVIVHSPMANGNCEFPVANAQLMRKPRSCRSQRGASAGATESCLSDVRNQTIGRWHGRDHPRAVSKVKGSRKDKLSKIKLIKED</sequence>
<reference evidence="2 3" key="1">
    <citation type="journal article" date="2023" name="Plants (Basel)">
        <title>Bridging the Gap: Combining Genomics and Transcriptomics Approaches to Understand Stylosanthes scabra, an Orphan Legume from the Brazilian Caatinga.</title>
        <authorList>
            <person name="Ferreira-Neto J.R.C."/>
            <person name="da Silva M.D."/>
            <person name="Binneck E."/>
            <person name="de Melo N.F."/>
            <person name="da Silva R.H."/>
            <person name="de Melo A.L.T.M."/>
            <person name="Pandolfi V."/>
            <person name="Bustamante F.O."/>
            <person name="Brasileiro-Vidal A.C."/>
            <person name="Benko-Iseppon A.M."/>
        </authorList>
    </citation>
    <scope>NUCLEOTIDE SEQUENCE [LARGE SCALE GENOMIC DNA]</scope>
    <source>
        <tissue evidence="2">Leaves</tissue>
    </source>
</reference>
<evidence type="ECO:0000256" key="1">
    <source>
        <dbReference type="SAM" id="MobiDB-lite"/>
    </source>
</evidence>
<feature type="region of interest" description="Disordered" evidence="1">
    <location>
        <begin position="58"/>
        <end position="88"/>
    </location>
</feature>
<evidence type="ECO:0000313" key="3">
    <source>
        <dbReference type="Proteomes" id="UP001341840"/>
    </source>
</evidence>
<name>A0ABU6QRU2_9FABA</name>
<evidence type="ECO:0000313" key="2">
    <source>
        <dbReference type="EMBL" id="MED6114380.1"/>
    </source>
</evidence>
<proteinExistence type="predicted"/>
<keyword evidence="3" id="KW-1185">Reference proteome</keyword>
<feature type="compositionally biased region" description="Basic and acidic residues" evidence="1">
    <location>
        <begin position="74"/>
        <end position="88"/>
    </location>
</feature>
<protein>
    <submittedName>
        <fullName evidence="2">Uncharacterized protein</fullName>
    </submittedName>
</protein>
<comment type="caution">
    <text evidence="2">The sequence shown here is derived from an EMBL/GenBank/DDBJ whole genome shotgun (WGS) entry which is preliminary data.</text>
</comment>
<dbReference type="EMBL" id="JASCZI010001138">
    <property type="protein sequence ID" value="MED6114380.1"/>
    <property type="molecule type" value="Genomic_DNA"/>
</dbReference>
<accession>A0ABU6QRU2</accession>
<organism evidence="2 3">
    <name type="scientific">Stylosanthes scabra</name>
    <dbReference type="NCBI Taxonomy" id="79078"/>
    <lineage>
        <taxon>Eukaryota</taxon>
        <taxon>Viridiplantae</taxon>
        <taxon>Streptophyta</taxon>
        <taxon>Embryophyta</taxon>
        <taxon>Tracheophyta</taxon>
        <taxon>Spermatophyta</taxon>
        <taxon>Magnoliopsida</taxon>
        <taxon>eudicotyledons</taxon>
        <taxon>Gunneridae</taxon>
        <taxon>Pentapetalae</taxon>
        <taxon>rosids</taxon>
        <taxon>fabids</taxon>
        <taxon>Fabales</taxon>
        <taxon>Fabaceae</taxon>
        <taxon>Papilionoideae</taxon>
        <taxon>50 kb inversion clade</taxon>
        <taxon>dalbergioids sensu lato</taxon>
        <taxon>Dalbergieae</taxon>
        <taxon>Pterocarpus clade</taxon>
        <taxon>Stylosanthes</taxon>
    </lineage>
</organism>
<dbReference type="Proteomes" id="UP001341840">
    <property type="component" value="Unassembled WGS sequence"/>
</dbReference>